<dbReference type="SUPFAM" id="SSF53383">
    <property type="entry name" value="PLP-dependent transferases"/>
    <property type="match status" value="1"/>
</dbReference>
<dbReference type="InterPro" id="IPR004839">
    <property type="entry name" value="Aminotransferase_I/II_large"/>
</dbReference>
<proteinExistence type="predicted"/>
<dbReference type="PANTHER" id="PTHR43643">
    <property type="entry name" value="HISTIDINOL-PHOSPHATE AMINOTRANSFERASE 2"/>
    <property type="match status" value="1"/>
</dbReference>
<keyword evidence="4" id="KW-0663">Pyridoxal phosphate</keyword>
<accession>A0A645F3S7</accession>
<evidence type="ECO:0000259" key="5">
    <source>
        <dbReference type="Pfam" id="PF00155"/>
    </source>
</evidence>
<keyword evidence="3 6" id="KW-0808">Transferase</keyword>
<comment type="caution">
    <text evidence="6">The sequence shown here is derived from an EMBL/GenBank/DDBJ whole genome shotgun (WGS) entry which is preliminary data.</text>
</comment>
<gene>
    <name evidence="6" type="primary">hisC_57</name>
    <name evidence="6" type="ORF">SDC9_154530</name>
</gene>
<dbReference type="InterPro" id="IPR001917">
    <property type="entry name" value="Aminotrans_II_pyridoxalP_BS"/>
</dbReference>
<evidence type="ECO:0000256" key="3">
    <source>
        <dbReference type="ARBA" id="ARBA00022679"/>
    </source>
</evidence>
<dbReference type="PANTHER" id="PTHR43643:SF3">
    <property type="entry name" value="HISTIDINOL-PHOSPHATE AMINOTRANSFERASE"/>
    <property type="match status" value="1"/>
</dbReference>
<dbReference type="InterPro" id="IPR050106">
    <property type="entry name" value="HistidinolP_aminotransfase"/>
</dbReference>
<dbReference type="EC" id="2.6.1.9" evidence="6"/>
<dbReference type="EMBL" id="VSSQ01053219">
    <property type="protein sequence ID" value="MPN07264.1"/>
    <property type="molecule type" value="Genomic_DNA"/>
</dbReference>
<dbReference type="InterPro" id="IPR015424">
    <property type="entry name" value="PyrdxlP-dep_Trfase"/>
</dbReference>
<protein>
    <submittedName>
        <fullName evidence="6">Histidinol-phosphate aminotransferase</fullName>
        <ecNumber evidence="6">2.6.1.9</ecNumber>
    </submittedName>
</protein>
<dbReference type="InterPro" id="IPR015421">
    <property type="entry name" value="PyrdxlP-dep_Trfase_major"/>
</dbReference>
<sequence>MVYCDSKTGVVFPEISYGFYSVFAELYALDYDTIPLEKDWSIEYKKYCGANKTIVIANPNAPTGLSLTVYEIEEILKSNKDNIVVIDEAYVDFGGKTCYNLIEKYDNLIVVQTFSKSRSLAGARLGFAIAQEALIADLDKIRFSINPYNINRLTLVAGRAAIEDDTYYKENCQKIIETRAYTTNELRTRGFEVIDSDANFIFAKHDAYSGEDLYLRLKEKGILVRHFSKKRIGDYLRITIGTKEQMDVLIGTLKEIL</sequence>
<dbReference type="Pfam" id="PF00155">
    <property type="entry name" value="Aminotran_1_2"/>
    <property type="match status" value="1"/>
</dbReference>
<evidence type="ECO:0000256" key="4">
    <source>
        <dbReference type="ARBA" id="ARBA00022898"/>
    </source>
</evidence>
<dbReference type="Gene3D" id="3.40.640.10">
    <property type="entry name" value="Type I PLP-dependent aspartate aminotransferase-like (Major domain)"/>
    <property type="match status" value="1"/>
</dbReference>
<reference evidence="6" key="1">
    <citation type="submission" date="2019-08" db="EMBL/GenBank/DDBJ databases">
        <authorList>
            <person name="Kucharzyk K."/>
            <person name="Murdoch R.W."/>
            <person name="Higgins S."/>
            <person name="Loffler F."/>
        </authorList>
    </citation>
    <scope>NUCLEOTIDE SEQUENCE</scope>
</reference>
<name>A0A645F3S7_9ZZZZ</name>
<dbReference type="Gene3D" id="3.90.1150.10">
    <property type="entry name" value="Aspartate Aminotransferase, domain 1"/>
    <property type="match status" value="1"/>
</dbReference>
<comment type="cofactor">
    <cofactor evidence="1">
        <name>pyridoxal 5'-phosphate</name>
        <dbReference type="ChEBI" id="CHEBI:597326"/>
    </cofactor>
</comment>
<evidence type="ECO:0000313" key="6">
    <source>
        <dbReference type="EMBL" id="MPN07264.1"/>
    </source>
</evidence>
<evidence type="ECO:0000256" key="2">
    <source>
        <dbReference type="ARBA" id="ARBA00022576"/>
    </source>
</evidence>
<dbReference type="PROSITE" id="PS00599">
    <property type="entry name" value="AA_TRANSFER_CLASS_2"/>
    <property type="match status" value="1"/>
</dbReference>
<feature type="domain" description="Aminotransferase class I/classII large" evidence="5">
    <location>
        <begin position="3"/>
        <end position="252"/>
    </location>
</feature>
<dbReference type="GO" id="GO:0030170">
    <property type="term" value="F:pyridoxal phosphate binding"/>
    <property type="evidence" value="ECO:0007669"/>
    <property type="project" value="InterPro"/>
</dbReference>
<evidence type="ECO:0000256" key="1">
    <source>
        <dbReference type="ARBA" id="ARBA00001933"/>
    </source>
</evidence>
<organism evidence="6">
    <name type="scientific">bioreactor metagenome</name>
    <dbReference type="NCBI Taxonomy" id="1076179"/>
    <lineage>
        <taxon>unclassified sequences</taxon>
        <taxon>metagenomes</taxon>
        <taxon>ecological metagenomes</taxon>
    </lineage>
</organism>
<dbReference type="CDD" id="cd00609">
    <property type="entry name" value="AAT_like"/>
    <property type="match status" value="1"/>
</dbReference>
<dbReference type="GO" id="GO:0004400">
    <property type="term" value="F:histidinol-phosphate transaminase activity"/>
    <property type="evidence" value="ECO:0007669"/>
    <property type="project" value="UniProtKB-EC"/>
</dbReference>
<keyword evidence="2 6" id="KW-0032">Aminotransferase</keyword>
<dbReference type="AlphaFoldDB" id="A0A645F3S7"/>
<dbReference type="InterPro" id="IPR015422">
    <property type="entry name" value="PyrdxlP-dep_Trfase_small"/>
</dbReference>